<comment type="caution">
    <text evidence="2">The sequence shown here is derived from an EMBL/GenBank/DDBJ whole genome shotgun (WGS) entry which is preliminary data.</text>
</comment>
<dbReference type="AlphaFoldDB" id="A0A1F6E693"/>
<accession>A0A1F6E693</accession>
<keyword evidence="1" id="KW-0472">Membrane</keyword>
<organism evidence="2 3">
    <name type="scientific">Candidatus Kaiserbacteria bacterium RIFCSPHIGHO2_02_FULL_55_25</name>
    <dbReference type="NCBI Taxonomy" id="1798498"/>
    <lineage>
        <taxon>Bacteria</taxon>
        <taxon>Candidatus Kaiseribacteriota</taxon>
    </lineage>
</organism>
<dbReference type="EMBL" id="MFLL01000018">
    <property type="protein sequence ID" value="OGG69166.1"/>
    <property type="molecule type" value="Genomic_DNA"/>
</dbReference>
<protein>
    <recommendedName>
        <fullName evidence="4">Blue (type 1) copper domain-containing protein</fullName>
    </recommendedName>
</protein>
<evidence type="ECO:0000313" key="2">
    <source>
        <dbReference type="EMBL" id="OGG69166.1"/>
    </source>
</evidence>
<reference evidence="2 3" key="1">
    <citation type="journal article" date="2016" name="Nat. Commun.">
        <title>Thousands of microbial genomes shed light on interconnected biogeochemical processes in an aquifer system.</title>
        <authorList>
            <person name="Anantharaman K."/>
            <person name="Brown C.T."/>
            <person name="Hug L.A."/>
            <person name="Sharon I."/>
            <person name="Castelle C.J."/>
            <person name="Probst A.J."/>
            <person name="Thomas B.C."/>
            <person name="Singh A."/>
            <person name="Wilkins M.J."/>
            <person name="Karaoz U."/>
            <person name="Brodie E.L."/>
            <person name="Williams K.H."/>
            <person name="Hubbard S.S."/>
            <person name="Banfield J.F."/>
        </authorList>
    </citation>
    <scope>NUCLEOTIDE SEQUENCE [LARGE SCALE GENOMIC DNA]</scope>
</reference>
<name>A0A1F6E693_9BACT</name>
<dbReference type="Proteomes" id="UP000176914">
    <property type="component" value="Unassembled WGS sequence"/>
</dbReference>
<keyword evidence="1" id="KW-1133">Transmembrane helix</keyword>
<dbReference type="InterPro" id="IPR008972">
    <property type="entry name" value="Cupredoxin"/>
</dbReference>
<keyword evidence="1" id="KW-0812">Transmembrane</keyword>
<proteinExistence type="predicted"/>
<evidence type="ECO:0008006" key="4">
    <source>
        <dbReference type="Google" id="ProtNLM"/>
    </source>
</evidence>
<evidence type="ECO:0000313" key="3">
    <source>
        <dbReference type="Proteomes" id="UP000176914"/>
    </source>
</evidence>
<gene>
    <name evidence="2" type="ORF">A3C20_03470</name>
</gene>
<dbReference type="SUPFAM" id="SSF49503">
    <property type="entry name" value="Cupredoxins"/>
    <property type="match status" value="1"/>
</dbReference>
<feature type="transmembrane region" description="Helical" evidence="1">
    <location>
        <begin position="6"/>
        <end position="22"/>
    </location>
</feature>
<sequence length="161" mass="16834">MNNTWIWIVVAIVVIGGGYWWLQGSQAPTAVDAVDDAGVQQTMPVIGSTTPEAIVEAALSATVTYDGSSYSPASVTIKQGGSVTFTSTAGDMWVASAPHPEHTGYSGTSRSEHCAAGYTGAAPFDQCIAGTTYTFTFNKVGTWKYHNHSNSSAFGSVTVVQ</sequence>
<dbReference type="Gene3D" id="2.60.40.420">
    <property type="entry name" value="Cupredoxins - blue copper proteins"/>
    <property type="match status" value="1"/>
</dbReference>
<evidence type="ECO:0000256" key="1">
    <source>
        <dbReference type="SAM" id="Phobius"/>
    </source>
</evidence>